<sequence length="286" mass="30021">MTGAGAHPSGAIVSEITVGDVTVTLCDSAPGSEPTGGSGGAAMLVHGTGGSTATDYWALYPMLAAVRRTIGLDLTPGARPTVDGLARQVRSAIDGAAGGPVHLIGYSLGAVVAAKAAAETPELTATLTLINGWRRTDRHQQLRNRAWRTLLAEGSQAFGDLTLATAHAPVFLRELPEYQLQSLYERRRARRDPRAELELNASIDITDALGRITAPTLVIGSRSDAMVPVHHSRELFGAIENARYLEIDAGHAALSERPAEIFAAIEDHIGSPRAVPAGTVLPGYQA</sequence>
<protein>
    <submittedName>
        <fullName evidence="2">Alpha/beta hydrolase</fullName>
    </submittedName>
</protein>
<organism evidence="2 3">
    <name type="scientific">Ruania alkalisoli</name>
    <dbReference type="NCBI Taxonomy" id="2779775"/>
    <lineage>
        <taxon>Bacteria</taxon>
        <taxon>Bacillati</taxon>
        <taxon>Actinomycetota</taxon>
        <taxon>Actinomycetes</taxon>
        <taxon>Micrococcales</taxon>
        <taxon>Ruaniaceae</taxon>
        <taxon>Ruania</taxon>
    </lineage>
</organism>
<dbReference type="GO" id="GO:0016020">
    <property type="term" value="C:membrane"/>
    <property type="evidence" value="ECO:0007669"/>
    <property type="project" value="TreeGrafter"/>
</dbReference>
<accession>A0A7M1SXE3</accession>
<dbReference type="GO" id="GO:0016787">
    <property type="term" value="F:hydrolase activity"/>
    <property type="evidence" value="ECO:0007669"/>
    <property type="project" value="UniProtKB-KW"/>
</dbReference>
<gene>
    <name evidence="2" type="ORF">IM660_04875</name>
</gene>
<dbReference type="InterPro" id="IPR029058">
    <property type="entry name" value="AB_hydrolase_fold"/>
</dbReference>
<dbReference type="PANTHER" id="PTHR43798:SF33">
    <property type="entry name" value="HYDROLASE, PUTATIVE (AFU_ORTHOLOGUE AFUA_2G14860)-RELATED"/>
    <property type="match status" value="1"/>
</dbReference>
<dbReference type="AlphaFoldDB" id="A0A7M1SXE3"/>
<keyword evidence="3" id="KW-1185">Reference proteome</keyword>
<dbReference type="Gene3D" id="3.40.50.1820">
    <property type="entry name" value="alpha/beta hydrolase"/>
    <property type="match status" value="1"/>
</dbReference>
<evidence type="ECO:0000313" key="2">
    <source>
        <dbReference type="EMBL" id="QOR71624.1"/>
    </source>
</evidence>
<reference evidence="2 3" key="1">
    <citation type="submission" date="2020-10" db="EMBL/GenBank/DDBJ databases">
        <title>Haloactinobacterium sp. RN3S43, a bacterium isolated from saline soil.</title>
        <authorList>
            <person name="Sun J.-Q."/>
        </authorList>
    </citation>
    <scope>NUCLEOTIDE SEQUENCE [LARGE SCALE GENOMIC DNA]</scope>
    <source>
        <strain evidence="2 3">RN3S43</strain>
    </source>
</reference>
<dbReference type="EMBL" id="CP063169">
    <property type="protein sequence ID" value="QOR71624.1"/>
    <property type="molecule type" value="Genomic_DNA"/>
</dbReference>
<keyword evidence="2" id="KW-0378">Hydrolase</keyword>
<name>A0A7M1SXE3_9MICO</name>
<dbReference type="SUPFAM" id="SSF53474">
    <property type="entry name" value="alpha/beta-Hydrolases"/>
    <property type="match status" value="1"/>
</dbReference>
<dbReference type="InterPro" id="IPR000073">
    <property type="entry name" value="AB_hydrolase_1"/>
</dbReference>
<evidence type="ECO:0000259" key="1">
    <source>
        <dbReference type="Pfam" id="PF12697"/>
    </source>
</evidence>
<proteinExistence type="predicted"/>
<dbReference type="Proteomes" id="UP000593758">
    <property type="component" value="Chromosome"/>
</dbReference>
<evidence type="ECO:0000313" key="3">
    <source>
        <dbReference type="Proteomes" id="UP000593758"/>
    </source>
</evidence>
<dbReference type="RefSeq" id="WP_193498280.1">
    <property type="nucleotide sequence ID" value="NZ_CP063169.1"/>
</dbReference>
<dbReference type="Pfam" id="PF12697">
    <property type="entry name" value="Abhydrolase_6"/>
    <property type="match status" value="1"/>
</dbReference>
<dbReference type="InterPro" id="IPR050266">
    <property type="entry name" value="AB_hydrolase_sf"/>
</dbReference>
<dbReference type="PANTHER" id="PTHR43798">
    <property type="entry name" value="MONOACYLGLYCEROL LIPASE"/>
    <property type="match status" value="1"/>
</dbReference>
<feature type="domain" description="AB hydrolase-1" evidence="1">
    <location>
        <begin position="44"/>
        <end position="263"/>
    </location>
</feature>
<dbReference type="KEGG" id="halt:IM660_04875"/>